<keyword evidence="2" id="KW-0949">S-adenosyl-L-methionine</keyword>
<dbReference type="SMART" id="SM00729">
    <property type="entry name" value="Elp3"/>
    <property type="match status" value="1"/>
</dbReference>
<evidence type="ECO:0000313" key="9">
    <source>
        <dbReference type="Proteomes" id="UP000178526"/>
    </source>
</evidence>
<dbReference type="SFLD" id="SFLDS00029">
    <property type="entry name" value="Radical_SAM"/>
    <property type="match status" value="1"/>
</dbReference>
<feature type="domain" description="B12-binding" evidence="6">
    <location>
        <begin position="17"/>
        <end position="150"/>
    </location>
</feature>
<dbReference type="Pfam" id="PF04055">
    <property type="entry name" value="Radical_SAM"/>
    <property type="match status" value="1"/>
</dbReference>
<evidence type="ECO:0000259" key="6">
    <source>
        <dbReference type="PROSITE" id="PS51332"/>
    </source>
</evidence>
<dbReference type="InterPro" id="IPR006158">
    <property type="entry name" value="Cobalamin-bd"/>
</dbReference>
<gene>
    <name evidence="8" type="ORF">A2042_01125</name>
</gene>
<dbReference type="PANTHER" id="PTHR43409">
    <property type="entry name" value="ANAEROBIC MAGNESIUM-PROTOPORPHYRIN IX MONOMETHYL ESTER CYCLASE-RELATED"/>
    <property type="match status" value="1"/>
</dbReference>
<feature type="domain" description="Radical SAM core" evidence="7">
    <location>
        <begin position="199"/>
        <end position="427"/>
    </location>
</feature>
<name>A0A1F7RNC8_9BACT</name>
<evidence type="ECO:0000313" key="8">
    <source>
        <dbReference type="EMBL" id="OGL42504.1"/>
    </source>
</evidence>
<keyword evidence="4" id="KW-0408">Iron</keyword>
<dbReference type="EMBL" id="MGDB01000043">
    <property type="protein sequence ID" value="OGL42504.1"/>
    <property type="molecule type" value="Genomic_DNA"/>
</dbReference>
<dbReference type="AlphaFoldDB" id="A0A1F7RNC8"/>
<dbReference type="PROSITE" id="PS51918">
    <property type="entry name" value="RADICAL_SAM"/>
    <property type="match status" value="1"/>
</dbReference>
<dbReference type="GO" id="GO:0051536">
    <property type="term" value="F:iron-sulfur cluster binding"/>
    <property type="evidence" value="ECO:0007669"/>
    <property type="project" value="UniProtKB-KW"/>
</dbReference>
<evidence type="ECO:0000256" key="4">
    <source>
        <dbReference type="ARBA" id="ARBA00023004"/>
    </source>
</evidence>
<protein>
    <submittedName>
        <fullName evidence="8">Uncharacterized protein</fullName>
    </submittedName>
</protein>
<proteinExistence type="predicted"/>
<dbReference type="InterPro" id="IPR006638">
    <property type="entry name" value="Elp3/MiaA/NifB-like_rSAM"/>
</dbReference>
<reference evidence="8 9" key="1">
    <citation type="journal article" date="2016" name="Nat. Commun.">
        <title>Thousands of microbial genomes shed light on interconnected biogeochemical processes in an aquifer system.</title>
        <authorList>
            <person name="Anantharaman K."/>
            <person name="Brown C.T."/>
            <person name="Hug L.A."/>
            <person name="Sharon I."/>
            <person name="Castelle C.J."/>
            <person name="Probst A.J."/>
            <person name="Thomas B.C."/>
            <person name="Singh A."/>
            <person name="Wilkins M.J."/>
            <person name="Karaoz U."/>
            <person name="Brodie E.L."/>
            <person name="Williams K.H."/>
            <person name="Hubbard S.S."/>
            <person name="Banfield J.F."/>
        </authorList>
    </citation>
    <scope>NUCLEOTIDE SEQUENCE [LARGE SCALE GENOMIC DNA]</scope>
</reference>
<evidence type="ECO:0000259" key="7">
    <source>
        <dbReference type="PROSITE" id="PS51918"/>
    </source>
</evidence>
<dbReference type="CDD" id="cd01335">
    <property type="entry name" value="Radical_SAM"/>
    <property type="match status" value="1"/>
</dbReference>
<dbReference type="GO" id="GO:0003824">
    <property type="term" value="F:catalytic activity"/>
    <property type="evidence" value="ECO:0007669"/>
    <property type="project" value="InterPro"/>
</dbReference>
<dbReference type="InterPro" id="IPR051198">
    <property type="entry name" value="BchE-like"/>
</dbReference>
<dbReference type="InterPro" id="IPR023404">
    <property type="entry name" value="rSAM_horseshoe"/>
</dbReference>
<evidence type="ECO:0000256" key="1">
    <source>
        <dbReference type="ARBA" id="ARBA00001966"/>
    </source>
</evidence>
<dbReference type="GO" id="GO:0046872">
    <property type="term" value="F:metal ion binding"/>
    <property type="evidence" value="ECO:0007669"/>
    <property type="project" value="UniProtKB-KW"/>
</dbReference>
<dbReference type="GO" id="GO:0031419">
    <property type="term" value="F:cobalamin binding"/>
    <property type="evidence" value="ECO:0007669"/>
    <property type="project" value="InterPro"/>
</dbReference>
<organism evidence="8 9">
    <name type="scientific">Candidatus Schekmanbacteria bacterium GWA2_38_11</name>
    <dbReference type="NCBI Taxonomy" id="1817876"/>
    <lineage>
        <taxon>Bacteria</taxon>
        <taxon>Candidatus Schekmaniibacteriota</taxon>
    </lineage>
</organism>
<dbReference type="Gene3D" id="3.80.30.20">
    <property type="entry name" value="tm_1862 like domain"/>
    <property type="match status" value="1"/>
</dbReference>
<dbReference type="GO" id="GO:0005829">
    <property type="term" value="C:cytosol"/>
    <property type="evidence" value="ECO:0007669"/>
    <property type="project" value="TreeGrafter"/>
</dbReference>
<comment type="caution">
    <text evidence="8">The sequence shown here is derived from an EMBL/GenBank/DDBJ whole genome shotgun (WGS) entry which is preliminary data.</text>
</comment>
<dbReference type="Proteomes" id="UP000178526">
    <property type="component" value="Unassembled WGS sequence"/>
</dbReference>
<dbReference type="PROSITE" id="PS51332">
    <property type="entry name" value="B12_BINDING"/>
    <property type="match status" value="1"/>
</dbReference>
<accession>A0A1F7RNC8</accession>
<dbReference type="InterPro" id="IPR007197">
    <property type="entry name" value="rSAM"/>
</dbReference>
<dbReference type="SFLD" id="SFLDG01082">
    <property type="entry name" value="B12-binding_domain_containing"/>
    <property type="match status" value="1"/>
</dbReference>
<evidence type="ECO:0000256" key="5">
    <source>
        <dbReference type="ARBA" id="ARBA00023014"/>
    </source>
</evidence>
<dbReference type="SUPFAM" id="SSF102114">
    <property type="entry name" value="Radical SAM enzymes"/>
    <property type="match status" value="1"/>
</dbReference>
<dbReference type="PANTHER" id="PTHR43409:SF16">
    <property type="entry name" value="SLR0320 PROTEIN"/>
    <property type="match status" value="1"/>
</dbReference>
<evidence type="ECO:0000256" key="2">
    <source>
        <dbReference type="ARBA" id="ARBA00022691"/>
    </source>
</evidence>
<keyword evidence="3" id="KW-0479">Metal-binding</keyword>
<keyword evidence="5" id="KW-0411">Iron-sulfur</keyword>
<comment type="cofactor">
    <cofactor evidence="1">
        <name>[4Fe-4S] cluster</name>
        <dbReference type="ChEBI" id="CHEBI:49883"/>
    </cofactor>
</comment>
<sequence>MKEVGKVKSKPLIYIADLTYSTTVYSSDTFPIGIGYVTAYAQKNLPDLFTFKLFKVADTLFDAMDLELPDILAMSYFPWNKNLDLMAAQYYKRRRPEGIVVIGGTFVPARPEVQIEFFKKYPFIELLVKYDGEFGFLEFLKRYLSNSGNNKQIFYGKPIDGCDFWSKDEGELKIGKIIDRPKDINEIPSPYLTGILDPFFENQLMSPMIQSTRGCPFSCTYCWAGNKFNSNVKHFSIERILSEIDYIAEKRKDSENRLLVFADANFGMYTKDEIIADKIAFLQRNYNYPSSFNSPCGKNNKERILRMLKKIKNAFPIVSVQSTDYQIQQNVKRTPIDIEEYKDIVSRIKQLGIRVQTDIITGLPGETRETHLQTIKDLIYMGFDEISAFTLMFLEGTELNTKESLEKNNWYKRYRIVPRNFGKFRGEVCVEIETVGVGSNTFTFDDYLFLRGFQGALAMIFNTTLFTEFTSYLKNNGIELFDFALSFYEDLKYEQGPVGTQFRSFLNEVRGELWESEEEVKRYFTKQENYKKLLSGEIGDNLLHKYKIISVDENFNSWCEYFYGQSLKLLKDKYHNKDILETELADIKNHILAKSDKIFSVQNANGEPYSIRLLHNVSQWKNDNYIHPLAQYRYEKLTEVKYVIREENKRLVKEILTLYSKDKSALWKVASARYYLPAIFRIAQMSDN</sequence>
<dbReference type="InterPro" id="IPR058240">
    <property type="entry name" value="rSAM_sf"/>
</dbReference>
<evidence type="ECO:0000256" key="3">
    <source>
        <dbReference type="ARBA" id="ARBA00022723"/>
    </source>
</evidence>